<reference evidence="2 3" key="1">
    <citation type="journal article" date="2015" name="Genome Announc.">
        <title>Expanding the biotechnology potential of lactobacilli through comparative genomics of 213 strains and associated genera.</title>
        <authorList>
            <person name="Sun Z."/>
            <person name="Harris H.M."/>
            <person name="McCann A."/>
            <person name="Guo C."/>
            <person name="Argimon S."/>
            <person name="Zhang W."/>
            <person name="Yang X."/>
            <person name="Jeffery I.B."/>
            <person name="Cooney J.C."/>
            <person name="Kagawa T.F."/>
            <person name="Liu W."/>
            <person name="Song Y."/>
            <person name="Salvetti E."/>
            <person name="Wrobel A."/>
            <person name="Rasinkangas P."/>
            <person name="Parkhill J."/>
            <person name="Rea M.C."/>
            <person name="O'Sullivan O."/>
            <person name="Ritari J."/>
            <person name="Douillard F.P."/>
            <person name="Paul Ross R."/>
            <person name="Yang R."/>
            <person name="Briner A.E."/>
            <person name="Felis G.E."/>
            <person name="de Vos W.M."/>
            <person name="Barrangou R."/>
            <person name="Klaenhammer T.R."/>
            <person name="Caufield P.W."/>
            <person name="Cui Y."/>
            <person name="Zhang H."/>
            <person name="O'Toole P.W."/>
        </authorList>
    </citation>
    <scope>NUCLEOTIDE SEQUENCE [LARGE SCALE GENOMIC DNA]</scope>
    <source>
        <strain evidence="2 3">DSM 5007</strain>
    </source>
</reference>
<organism evidence="2 3">
    <name type="scientific">Paucilactobacillus suebicus DSM 5007 = KCTC 3549</name>
    <dbReference type="NCBI Taxonomy" id="1423807"/>
    <lineage>
        <taxon>Bacteria</taxon>
        <taxon>Bacillati</taxon>
        <taxon>Bacillota</taxon>
        <taxon>Bacilli</taxon>
        <taxon>Lactobacillales</taxon>
        <taxon>Lactobacillaceae</taxon>
        <taxon>Paucilactobacillus</taxon>
    </lineage>
</organism>
<gene>
    <name evidence="2" type="ORF">FD16_GL001399</name>
</gene>
<feature type="transmembrane region" description="Helical" evidence="1">
    <location>
        <begin position="117"/>
        <end position="137"/>
    </location>
</feature>
<keyword evidence="3" id="KW-1185">Reference proteome</keyword>
<feature type="transmembrane region" description="Helical" evidence="1">
    <location>
        <begin position="265"/>
        <end position="283"/>
    </location>
</feature>
<dbReference type="InterPro" id="IPR010288">
    <property type="entry name" value="EcsB_ABC"/>
</dbReference>
<accession>A0A0R1WEH6</accession>
<sequence>MLVKYWRLVFNDHFVIALFFMFGALGWGYSQSLGKLVPNSWWDAPLAIAVLVIGLQIGRLATLFEKPDPIFLLPQSKMIDHYLRQSLTYSSILGELIMLLISVATLPFIVLTNEYQTWQASIIVIAMLLLKLVWMEWELAKLYQTRTTKYNEALIKFIVPLIILIVGFYMNWIVAIVLNFLFVVIMTLQLRRASHHLLNWRSAIAKEEQRMLGVYRFFNLFTDVPQVQGVVHRRVYLDWLVKIMSQSRRPFSYLYVRGIIRGTEVSGLIVRLTIVGMAILFFVPIFWLNLVIMILFVYLIAIQLIPFYWHFDTHVFSHLYPVNQSDKQKDFQSIINQILLIAMIFLLVASSGMNFNATNMIIKLIVGIVEVIVLSRIYLKYRINQKN</sequence>
<feature type="transmembrane region" description="Helical" evidence="1">
    <location>
        <begin position="157"/>
        <end position="190"/>
    </location>
</feature>
<dbReference type="GO" id="GO:0016020">
    <property type="term" value="C:membrane"/>
    <property type="evidence" value="ECO:0007669"/>
    <property type="project" value="InterPro"/>
</dbReference>
<proteinExistence type="predicted"/>
<keyword evidence="1" id="KW-0812">Transmembrane</keyword>
<keyword evidence="1" id="KW-1133">Transmembrane helix</keyword>
<evidence type="ECO:0000313" key="2">
    <source>
        <dbReference type="EMBL" id="KRM13254.1"/>
    </source>
</evidence>
<dbReference type="EMBL" id="AZGF01000003">
    <property type="protein sequence ID" value="KRM13254.1"/>
    <property type="molecule type" value="Genomic_DNA"/>
</dbReference>
<dbReference type="Proteomes" id="UP000051820">
    <property type="component" value="Unassembled WGS sequence"/>
</dbReference>
<dbReference type="Pfam" id="PF05975">
    <property type="entry name" value="EcsB"/>
    <property type="match status" value="1"/>
</dbReference>
<dbReference type="STRING" id="1423807.FD16_GL001399"/>
<dbReference type="PATRIC" id="fig|1423807.3.peg.1427"/>
<name>A0A0R1WEH6_9LACO</name>
<protein>
    <submittedName>
        <fullName evidence="2">ABC transporter EcsB</fullName>
    </submittedName>
</protein>
<feature type="transmembrane region" description="Helical" evidence="1">
    <location>
        <begin position="361"/>
        <end position="379"/>
    </location>
</feature>
<feature type="transmembrane region" description="Helical" evidence="1">
    <location>
        <begin position="331"/>
        <end position="349"/>
    </location>
</feature>
<dbReference type="PIRSF" id="PIRSF037259">
    <property type="entry name" value="EcsB_ABC"/>
    <property type="match status" value="1"/>
</dbReference>
<comment type="caution">
    <text evidence="2">The sequence shown here is derived from an EMBL/GenBank/DDBJ whole genome shotgun (WGS) entry which is preliminary data.</text>
</comment>
<evidence type="ECO:0000256" key="1">
    <source>
        <dbReference type="SAM" id="Phobius"/>
    </source>
</evidence>
<dbReference type="AlphaFoldDB" id="A0A0R1WEH6"/>
<dbReference type="eggNOG" id="COG4473">
    <property type="taxonomic scope" value="Bacteria"/>
</dbReference>
<keyword evidence="1" id="KW-0472">Membrane</keyword>
<feature type="transmembrane region" description="Helical" evidence="1">
    <location>
        <begin position="290"/>
        <end position="311"/>
    </location>
</feature>
<evidence type="ECO:0000313" key="3">
    <source>
        <dbReference type="Proteomes" id="UP000051820"/>
    </source>
</evidence>
<feature type="transmembrane region" description="Helical" evidence="1">
    <location>
        <begin position="86"/>
        <end position="111"/>
    </location>
</feature>